<evidence type="ECO:0000313" key="2">
    <source>
        <dbReference type="Proteomes" id="UP000315750"/>
    </source>
</evidence>
<dbReference type="PROSITE" id="PS51257">
    <property type="entry name" value="PROKAR_LIPOPROTEIN"/>
    <property type="match status" value="1"/>
</dbReference>
<proteinExistence type="predicted"/>
<evidence type="ECO:0008006" key="3">
    <source>
        <dbReference type="Google" id="ProtNLM"/>
    </source>
</evidence>
<sequence length="141" mass="15480">MYETPLRIAIFLALCGFIAGCNNRDVTLVPVSGRVLIDGQPVPCGSLQVLPAGYRPAFGKLDENGRFELTTHTAGDGCVPGKHKVTITAMEMQPNSRQKWYAPKKYSNPSMSNVMIEITEETADLEIDLTWDGGKPFVESF</sequence>
<dbReference type="Proteomes" id="UP000315750">
    <property type="component" value="Chromosome"/>
</dbReference>
<evidence type="ECO:0000313" key="1">
    <source>
        <dbReference type="EMBL" id="QDU55035.1"/>
    </source>
</evidence>
<organism evidence="1 2">
    <name type="scientific">Aeoliella mucimassa</name>
    <dbReference type="NCBI Taxonomy" id="2527972"/>
    <lineage>
        <taxon>Bacteria</taxon>
        <taxon>Pseudomonadati</taxon>
        <taxon>Planctomycetota</taxon>
        <taxon>Planctomycetia</taxon>
        <taxon>Pirellulales</taxon>
        <taxon>Lacipirellulaceae</taxon>
        <taxon>Aeoliella</taxon>
    </lineage>
</organism>
<accession>A0A518AJZ1</accession>
<dbReference type="AlphaFoldDB" id="A0A518AJZ1"/>
<name>A0A518AJZ1_9BACT</name>
<reference evidence="1 2" key="1">
    <citation type="submission" date="2019-02" db="EMBL/GenBank/DDBJ databases">
        <title>Deep-cultivation of Planctomycetes and their phenomic and genomic characterization uncovers novel biology.</title>
        <authorList>
            <person name="Wiegand S."/>
            <person name="Jogler M."/>
            <person name="Boedeker C."/>
            <person name="Pinto D."/>
            <person name="Vollmers J."/>
            <person name="Rivas-Marin E."/>
            <person name="Kohn T."/>
            <person name="Peeters S.H."/>
            <person name="Heuer A."/>
            <person name="Rast P."/>
            <person name="Oberbeckmann S."/>
            <person name="Bunk B."/>
            <person name="Jeske O."/>
            <person name="Meyerdierks A."/>
            <person name="Storesund J.E."/>
            <person name="Kallscheuer N."/>
            <person name="Luecker S."/>
            <person name="Lage O.M."/>
            <person name="Pohl T."/>
            <person name="Merkel B.J."/>
            <person name="Hornburger P."/>
            <person name="Mueller R.-W."/>
            <person name="Bruemmer F."/>
            <person name="Labrenz M."/>
            <person name="Spormann A.M."/>
            <person name="Op den Camp H."/>
            <person name="Overmann J."/>
            <person name="Amann R."/>
            <person name="Jetten M.S.M."/>
            <person name="Mascher T."/>
            <person name="Medema M.H."/>
            <person name="Devos D.P."/>
            <person name="Kaster A.-K."/>
            <person name="Ovreas L."/>
            <person name="Rohde M."/>
            <person name="Galperin M.Y."/>
            <person name="Jogler C."/>
        </authorList>
    </citation>
    <scope>NUCLEOTIDE SEQUENCE [LARGE SCALE GENOMIC DNA]</scope>
    <source>
        <strain evidence="1 2">Pan181</strain>
    </source>
</reference>
<dbReference type="EMBL" id="CP036278">
    <property type="protein sequence ID" value="QDU55035.1"/>
    <property type="molecule type" value="Genomic_DNA"/>
</dbReference>
<gene>
    <name evidence="1" type="ORF">Pan181_12210</name>
</gene>
<protein>
    <recommendedName>
        <fullName evidence="3">Carboxypeptidase regulatory-like domain-containing protein</fullName>
    </recommendedName>
</protein>
<keyword evidence="2" id="KW-1185">Reference proteome</keyword>
<dbReference type="KEGG" id="amuc:Pan181_12210"/>